<dbReference type="EMBL" id="LRIE01000061">
    <property type="protein sequence ID" value="KZM36045.1"/>
    <property type="molecule type" value="Genomic_DNA"/>
</dbReference>
<evidence type="ECO:0008006" key="5">
    <source>
        <dbReference type="Google" id="ProtNLM"/>
    </source>
</evidence>
<dbReference type="Proteomes" id="UP000076447">
    <property type="component" value="Unassembled WGS sequence"/>
</dbReference>
<reference evidence="2 4" key="2">
    <citation type="submission" date="2016-06" db="EMBL/GenBank/DDBJ databases">
        <title>Genome sequence of Oerskovia enterophila DSM 43852.</title>
        <authorList>
            <person name="Poehlein A."/>
            <person name="Jag V."/>
            <person name="Bengelsdorf F.R."/>
            <person name="Daniel R."/>
            <person name="Duerre P."/>
        </authorList>
    </citation>
    <scope>NUCLEOTIDE SEQUENCE [LARGE SCALE GENOMIC DNA]</scope>
    <source>
        <strain evidence="2 4">DSM 43852</strain>
    </source>
</reference>
<dbReference type="Proteomes" id="UP000093412">
    <property type="component" value="Unassembled WGS sequence"/>
</dbReference>
<dbReference type="AlphaFoldDB" id="A0A163S5W9"/>
<evidence type="ECO:0000313" key="1">
    <source>
        <dbReference type="EMBL" id="KZM36045.1"/>
    </source>
</evidence>
<sequence>MPSAESASRTDLTSQLRRAGYYPELVQDVLDVAIAGEELVSHLVYVETTFDTEVRRHLTVLVLTPTRLITAHVDDHPADSENPSASAAATTESVPITELRSVSLTHVVLDPEKHRSGTPPIEVTLAIGWGAVSRVDLEPAQCPDPGCEADHGLTGQITPDDIVVRVSAEAEGRDAVRNALAFARELSTATARRDAGRASR</sequence>
<dbReference type="EMBL" id="MAQA01000007">
    <property type="protein sequence ID" value="OCI32343.1"/>
    <property type="molecule type" value="Genomic_DNA"/>
</dbReference>
<evidence type="ECO:0000313" key="4">
    <source>
        <dbReference type="Proteomes" id="UP000093412"/>
    </source>
</evidence>
<dbReference type="STRING" id="43678.OJAG_12490"/>
<organism evidence="1 3">
    <name type="scientific">Oerskovia enterophila</name>
    <dbReference type="NCBI Taxonomy" id="43678"/>
    <lineage>
        <taxon>Bacteria</taxon>
        <taxon>Bacillati</taxon>
        <taxon>Actinomycetota</taxon>
        <taxon>Actinomycetes</taxon>
        <taxon>Micrococcales</taxon>
        <taxon>Cellulomonadaceae</taxon>
        <taxon>Oerskovia</taxon>
    </lineage>
</organism>
<dbReference type="OrthoDB" id="3725224at2"/>
<accession>A0A163S5W9</accession>
<protein>
    <recommendedName>
        <fullName evidence="5">Phosphodiesterase</fullName>
    </recommendedName>
</protein>
<evidence type="ECO:0000313" key="2">
    <source>
        <dbReference type="EMBL" id="OCI32343.1"/>
    </source>
</evidence>
<dbReference type="PATRIC" id="fig|43678.3.peg.1304"/>
<dbReference type="RefSeq" id="WP_056650182.1">
    <property type="nucleotide sequence ID" value="NZ_JBEPRG010000001.1"/>
</dbReference>
<dbReference type="InterPro" id="IPR046040">
    <property type="entry name" value="DUF5998"/>
</dbReference>
<gene>
    <name evidence="2" type="ORF">OERS_09520</name>
    <name evidence="1" type="ORF">OJAG_12490</name>
</gene>
<comment type="caution">
    <text evidence="1">The sequence shown here is derived from an EMBL/GenBank/DDBJ whole genome shotgun (WGS) entry which is preliminary data.</text>
</comment>
<keyword evidence="4" id="KW-1185">Reference proteome</keyword>
<dbReference type="Pfam" id="PF19461">
    <property type="entry name" value="DUF5998"/>
    <property type="match status" value="1"/>
</dbReference>
<proteinExistence type="predicted"/>
<reference evidence="1 3" key="1">
    <citation type="submission" date="2016-01" db="EMBL/GenBank/DDBJ databases">
        <title>Genome sequence of Oerskovia enterophila VJag, an agar and cellulose degrading bacterium.</title>
        <authorList>
            <person name="Poehlein A."/>
            <person name="Jag V."/>
            <person name="Bengelsdorf F."/>
            <person name="Duerre P."/>
            <person name="Daniel R."/>
        </authorList>
    </citation>
    <scope>NUCLEOTIDE SEQUENCE [LARGE SCALE GENOMIC DNA]</scope>
    <source>
        <strain evidence="1 3">VJag</strain>
    </source>
</reference>
<evidence type="ECO:0000313" key="3">
    <source>
        <dbReference type="Proteomes" id="UP000076447"/>
    </source>
</evidence>
<name>A0A163S5W9_9CELL</name>